<gene>
    <name evidence="12" type="ORF">PQ456_14725</name>
</gene>
<dbReference type="InterPro" id="IPR051214">
    <property type="entry name" value="GH32_Enzymes"/>
</dbReference>
<comment type="catalytic activity">
    <reaction evidence="8">
        <text>Hydrolysis of terminal non-reducing beta-D-fructofuranoside residues in beta-D-fructofuranosides.</text>
        <dbReference type="EC" id="3.2.1.26"/>
    </reaction>
</comment>
<evidence type="ECO:0000259" key="10">
    <source>
        <dbReference type="Pfam" id="PF00251"/>
    </source>
</evidence>
<protein>
    <recommendedName>
        <fullName evidence="4 8">Sucrose-6-phosphate hydrolase</fullName>
        <ecNumber evidence="3 8">3.2.1.26</ecNumber>
    </recommendedName>
    <alternativeName>
        <fullName evidence="7 9">Invertase</fullName>
    </alternativeName>
</protein>
<reference evidence="12 13" key="1">
    <citation type="submission" date="2023-02" db="EMBL/GenBank/DDBJ databases">
        <title>Genome sequence of Paenibacillus kyungheensis KACC 18744.</title>
        <authorList>
            <person name="Kim S."/>
            <person name="Heo J."/>
            <person name="Kwon S.-W."/>
        </authorList>
    </citation>
    <scope>NUCLEOTIDE SEQUENCE [LARGE SCALE GENOMIC DNA]</scope>
    <source>
        <strain evidence="12 13">KACC 18744</strain>
    </source>
</reference>
<keyword evidence="5 8" id="KW-0378">Hydrolase</keyword>
<dbReference type="SUPFAM" id="SSF75005">
    <property type="entry name" value="Arabinanase/levansucrase/invertase"/>
    <property type="match status" value="1"/>
</dbReference>
<evidence type="ECO:0000313" key="12">
    <source>
        <dbReference type="EMBL" id="WCT54453.1"/>
    </source>
</evidence>
<organism evidence="12 13">
    <name type="scientific">Paenibacillus kyungheensis</name>
    <dbReference type="NCBI Taxonomy" id="1452732"/>
    <lineage>
        <taxon>Bacteria</taxon>
        <taxon>Bacillati</taxon>
        <taxon>Bacillota</taxon>
        <taxon>Bacilli</taxon>
        <taxon>Bacillales</taxon>
        <taxon>Paenibacillaceae</taxon>
        <taxon>Paenibacillus</taxon>
    </lineage>
</organism>
<proteinExistence type="inferred from homology"/>
<feature type="domain" description="Glycosyl hydrolase family 32 C-terminal" evidence="11">
    <location>
        <begin position="340"/>
        <end position="488"/>
    </location>
</feature>
<dbReference type="InterPro" id="IPR001362">
    <property type="entry name" value="Glyco_hydro_32"/>
</dbReference>
<dbReference type="InterPro" id="IPR013148">
    <property type="entry name" value="Glyco_hydro_32_N"/>
</dbReference>
<keyword evidence="9" id="KW-0119">Carbohydrate metabolism</keyword>
<comment type="pathway">
    <text evidence="1 9">Glycan biosynthesis; sucrose metabolism.</text>
</comment>
<evidence type="ECO:0000256" key="9">
    <source>
        <dbReference type="RuleBase" id="RU365015"/>
    </source>
</evidence>
<evidence type="ECO:0000256" key="3">
    <source>
        <dbReference type="ARBA" id="ARBA00012758"/>
    </source>
</evidence>
<dbReference type="Gene3D" id="2.115.10.20">
    <property type="entry name" value="Glycosyl hydrolase domain, family 43"/>
    <property type="match status" value="1"/>
</dbReference>
<dbReference type="PROSITE" id="PS00609">
    <property type="entry name" value="GLYCOSYL_HYDROL_F32"/>
    <property type="match status" value="1"/>
</dbReference>
<accession>A0AAX3LXP7</accession>
<dbReference type="Gene3D" id="2.60.120.560">
    <property type="entry name" value="Exo-inulinase, domain 1"/>
    <property type="match status" value="1"/>
</dbReference>
<evidence type="ECO:0000313" key="13">
    <source>
        <dbReference type="Proteomes" id="UP001220509"/>
    </source>
</evidence>
<dbReference type="RefSeq" id="WP_273612971.1">
    <property type="nucleotide sequence ID" value="NZ_CP117416.1"/>
</dbReference>
<dbReference type="SMART" id="SM00640">
    <property type="entry name" value="Glyco_32"/>
    <property type="match status" value="1"/>
</dbReference>
<dbReference type="Pfam" id="PF08244">
    <property type="entry name" value="Glyco_hydro_32C"/>
    <property type="match status" value="1"/>
</dbReference>
<dbReference type="GO" id="GO:0005737">
    <property type="term" value="C:cytoplasm"/>
    <property type="evidence" value="ECO:0007669"/>
    <property type="project" value="UniProtKB-SubCell"/>
</dbReference>
<dbReference type="GO" id="GO:0005975">
    <property type="term" value="P:carbohydrate metabolic process"/>
    <property type="evidence" value="ECO:0007669"/>
    <property type="project" value="InterPro"/>
</dbReference>
<dbReference type="EMBL" id="CP117416">
    <property type="protein sequence ID" value="WCT54453.1"/>
    <property type="molecule type" value="Genomic_DNA"/>
</dbReference>
<sequence length="496" mass="57002">MKMSRTQLYRTLDQADVGEWEALKVLADQSPWRQTFHIQPEAGLLNDPNGFCFFNGEYHLFYQWFPLGTQHGIKYWYHTSSTDLVHWRNQGIGIAPDTIYDSHGAYSGSAIEKDNLLYLMYTGNTRNKDWKRYPFQCIAVMNTQGHISKLPPVIEHVPDGYSDHFRDPKVWQDGEYYYCVIGAQRINHTGCAVMYRSPDLQTWTFQGELQTFLPSFGYMWECPDYFELNQQGILLFSPQGIEPFADSFQNIYQSGYMIGTPLDLNTCEFDHGDFCELDHGFDFYAPQTTLAPDGRRLLVGWLGMPEIDYPTDHQGWAHCLTLPRELTIEQGELRQRPVQELTQLRGQRYHVNHTVDNQHHLLSSMQGVQYEMLVQISDIQATRIGIELRVGNNEKTVLYYQPELEKLTLDRSLSGQPLALEYGTTRSCSLSLDEGTVTLHLFVDTSSIEIFANDGRKVLTARIFPQPDSTGISLFAEDGSACFDVTQWDLLAKEEQ</sequence>
<dbReference type="PANTHER" id="PTHR43101:SF1">
    <property type="entry name" value="BETA-FRUCTOSIDASE"/>
    <property type="match status" value="1"/>
</dbReference>
<name>A0AAX3LXP7_9BACL</name>
<dbReference type="EC" id="3.2.1.26" evidence="3 8"/>
<comment type="similarity">
    <text evidence="2 8">Belongs to the glycosyl hydrolase 32 family.</text>
</comment>
<dbReference type="KEGG" id="pka:PQ456_14725"/>
<dbReference type="NCBIfam" id="TIGR01322">
    <property type="entry name" value="scrB_fam"/>
    <property type="match status" value="1"/>
</dbReference>
<evidence type="ECO:0000256" key="1">
    <source>
        <dbReference type="ARBA" id="ARBA00004914"/>
    </source>
</evidence>
<keyword evidence="9" id="KW-0963">Cytoplasm</keyword>
<evidence type="ECO:0000259" key="11">
    <source>
        <dbReference type="Pfam" id="PF08244"/>
    </source>
</evidence>
<feature type="domain" description="Glycosyl hydrolase family 32 N-terminal" evidence="10">
    <location>
        <begin position="37"/>
        <end position="337"/>
    </location>
</feature>
<dbReference type="PANTHER" id="PTHR43101">
    <property type="entry name" value="BETA-FRUCTOSIDASE"/>
    <property type="match status" value="1"/>
</dbReference>
<keyword evidence="13" id="KW-1185">Reference proteome</keyword>
<evidence type="ECO:0000256" key="2">
    <source>
        <dbReference type="ARBA" id="ARBA00009902"/>
    </source>
</evidence>
<evidence type="ECO:0000256" key="7">
    <source>
        <dbReference type="ARBA" id="ARBA00033367"/>
    </source>
</evidence>
<dbReference type="AlphaFoldDB" id="A0AAX3LXP7"/>
<dbReference type="GO" id="GO:0004564">
    <property type="term" value="F:beta-fructofuranosidase activity"/>
    <property type="evidence" value="ECO:0007669"/>
    <property type="project" value="UniProtKB-EC"/>
</dbReference>
<keyword evidence="6 8" id="KW-0326">Glycosidase</keyword>
<dbReference type="InterPro" id="IPR013320">
    <property type="entry name" value="ConA-like_dom_sf"/>
</dbReference>
<dbReference type="InterPro" id="IPR006232">
    <property type="entry name" value="Suc6P_hydrolase"/>
</dbReference>
<comment type="function">
    <text evidence="9">Enables the bacterium to metabolize sucrose as a sole carbon source.</text>
</comment>
<dbReference type="InterPro" id="IPR018053">
    <property type="entry name" value="Glyco_hydro_32_AS"/>
</dbReference>
<evidence type="ECO:0000256" key="8">
    <source>
        <dbReference type="RuleBase" id="RU362110"/>
    </source>
</evidence>
<dbReference type="InterPro" id="IPR023296">
    <property type="entry name" value="Glyco_hydro_beta-prop_sf"/>
</dbReference>
<evidence type="ECO:0000256" key="6">
    <source>
        <dbReference type="ARBA" id="ARBA00023295"/>
    </source>
</evidence>
<evidence type="ECO:0000256" key="5">
    <source>
        <dbReference type="ARBA" id="ARBA00022801"/>
    </source>
</evidence>
<dbReference type="CDD" id="cd18623">
    <property type="entry name" value="GH32_ScrB-like"/>
    <property type="match status" value="1"/>
</dbReference>
<dbReference type="Proteomes" id="UP001220509">
    <property type="component" value="Chromosome"/>
</dbReference>
<comment type="subcellular location">
    <subcellularLocation>
        <location evidence="9">Cytoplasm</location>
    </subcellularLocation>
</comment>
<evidence type="ECO:0000256" key="4">
    <source>
        <dbReference type="ARBA" id="ARBA00019623"/>
    </source>
</evidence>
<dbReference type="InterPro" id="IPR013189">
    <property type="entry name" value="Glyco_hydro_32_C"/>
</dbReference>
<dbReference type="Pfam" id="PF00251">
    <property type="entry name" value="Glyco_hydro_32N"/>
    <property type="match status" value="1"/>
</dbReference>
<dbReference type="SUPFAM" id="SSF49899">
    <property type="entry name" value="Concanavalin A-like lectins/glucanases"/>
    <property type="match status" value="1"/>
</dbReference>